<organism evidence="1 2">
    <name type="scientific">Micromonospora sonchi</name>
    <dbReference type="NCBI Taxonomy" id="1763543"/>
    <lineage>
        <taxon>Bacteria</taxon>
        <taxon>Bacillati</taxon>
        <taxon>Actinomycetota</taxon>
        <taxon>Actinomycetes</taxon>
        <taxon>Micromonosporales</taxon>
        <taxon>Micromonosporaceae</taxon>
        <taxon>Micromonospora</taxon>
    </lineage>
</organism>
<dbReference type="RefSeq" id="WP_373293244.1">
    <property type="nucleotide sequence ID" value="NZ_BMNB01000053.1"/>
</dbReference>
<dbReference type="EMBL" id="BMNB01000053">
    <property type="protein sequence ID" value="GGM66658.1"/>
    <property type="molecule type" value="Genomic_DNA"/>
</dbReference>
<dbReference type="InterPro" id="IPR045428">
    <property type="entry name" value="EACC1"/>
</dbReference>
<name>A0A917X4R6_9ACTN</name>
<accession>A0A917X4R6</accession>
<reference evidence="1" key="1">
    <citation type="journal article" date="2014" name="Int. J. Syst. Evol. Microbiol.">
        <title>Complete genome sequence of Corynebacterium casei LMG S-19264T (=DSM 44701T), isolated from a smear-ripened cheese.</title>
        <authorList>
            <consortium name="US DOE Joint Genome Institute (JGI-PGF)"/>
            <person name="Walter F."/>
            <person name="Albersmeier A."/>
            <person name="Kalinowski J."/>
            <person name="Ruckert C."/>
        </authorList>
    </citation>
    <scope>NUCLEOTIDE SEQUENCE</scope>
    <source>
        <strain evidence="1">CGMCC 4.7312</strain>
    </source>
</reference>
<dbReference type="AlphaFoldDB" id="A0A917X4R6"/>
<dbReference type="Pfam" id="PF19953">
    <property type="entry name" value="EACC1"/>
    <property type="match status" value="1"/>
</dbReference>
<evidence type="ECO:0000313" key="1">
    <source>
        <dbReference type="EMBL" id="GGM66658.1"/>
    </source>
</evidence>
<proteinExistence type="predicted"/>
<keyword evidence="2" id="KW-1185">Reference proteome</keyword>
<reference evidence="1" key="2">
    <citation type="submission" date="2020-09" db="EMBL/GenBank/DDBJ databases">
        <authorList>
            <person name="Sun Q."/>
            <person name="Zhou Y."/>
        </authorList>
    </citation>
    <scope>NUCLEOTIDE SEQUENCE</scope>
    <source>
        <strain evidence="1">CGMCC 4.7312</strain>
    </source>
</reference>
<sequence length="125" mass="13648">MLIMITADDSGDELRRLGHWLLDDDDVVRSAEVSIRPSGQPGQMGGLEVIDVVISNAVGLASLAIAYASWRNSRRQHLSVTFTRDDGLEVTVRSGSPADIQKLSDLLSKPYESHDIDQGTSNDRV</sequence>
<comment type="caution">
    <text evidence="1">The sequence shown here is derived from an EMBL/GenBank/DDBJ whole genome shotgun (WGS) entry which is preliminary data.</text>
</comment>
<protein>
    <submittedName>
        <fullName evidence="1">Uncharacterized protein</fullName>
    </submittedName>
</protein>
<dbReference type="Proteomes" id="UP000608890">
    <property type="component" value="Unassembled WGS sequence"/>
</dbReference>
<gene>
    <name evidence="1" type="ORF">GCM10011608_59970</name>
</gene>
<evidence type="ECO:0000313" key="2">
    <source>
        <dbReference type="Proteomes" id="UP000608890"/>
    </source>
</evidence>